<dbReference type="InterPro" id="IPR036881">
    <property type="entry name" value="Glyco_hydro_3_C_sf"/>
</dbReference>
<keyword evidence="10" id="KW-1185">Reference proteome</keyword>
<dbReference type="Proteomes" id="UP000531251">
    <property type="component" value="Unassembled WGS sequence"/>
</dbReference>
<dbReference type="InterPro" id="IPR026891">
    <property type="entry name" value="Fn3-like"/>
</dbReference>
<keyword evidence="3" id="KW-0119">Carbohydrate metabolism</keyword>
<evidence type="ECO:0000256" key="6">
    <source>
        <dbReference type="SAM" id="MobiDB-lite"/>
    </source>
</evidence>
<feature type="chain" id="PRO_5031347820" evidence="7">
    <location>
        <begin position="28"/>
        <end position="739"/>
    </location>
</feature>
<dbReference type="InterPro" id="IPR019800">
    <property type="entry name" value="Glyco_hydro_3_AS"/>
</dbReference>
<dbReference type="InterPro" id="IPR050288">
    <property type="entry name" value="Cellulose_deg_GH3"/>
</dbReference>
<accession>A0A7X5XYZ1</accession>
<feature type="region of interest" description="Disordered" evidence="6">
    <location>
        <begin position="569"/>
        <end position="588"/>
    </location>
</feature>
<feature type="domain" description="Fibronectin type III-like" evidence="8">
    <location>
        <begin position="650"/>
        <end position="717"/>
    </location>
</feature>
<dbReference type="SMART" id="SM01217">
    <property type="entry name" value="Fn3_like"/>
    <property type="match status" value="1"/>
</dbReference>
<dbReference type="InterPro" id="IPR013783">
    <property type="entry name" value="Ig-like_fold"/>
</dbReference>
<dbReference type="InterPro" id="IPR001764">
    <property type="entry name" value="Glyco_hydro_3_N"/>
</dbReference>
<dbReference type="SUPFAM" id="SSF52279">
    <property type="entry name" value="Beta-D-glucan exohydrolase, C-terminal domain"/>
    <property type="match status" value="1"/>
</dbReference>
<dbReference type="PANTHER" id="PTHR42715:SF10">
    <property type="entry name" value="BETA-GLUCOSIDASE"/>
    <property type="match status" value="1"/>
</dbReference>
<evidence type="ECO:0000256" key="2">
    <source>
        <dbReference type="ARBA" id="ARBA00022801"/>
    </source>
</evidence>
<dbReference type="Pfam" id="PF01915">
    <property type="entry name" value="Glyco_hydro_3_C"/>
    <property type="match status" value="1"/>
</dbReference>
<dbReference type="GO" id="GO:0008422">
    <property type="term" value="F:beta-glucosidase activity"/>
    <property type="evidence" value="ECO:0007669"/>
    <property type="project" value="UniProtKB-EC"/>
</dbReference>
<dbReference type="InterPro" id="IPR036962">
    <property type="entry name" value="Glyco_hydro_3_N_sf"/>
</dbReference>
<dbReference type="EC" id="3.2.1.21" evidence="9"/>
<gene>
    <name evidence="9" type="ORF">GGR89_001870</name>
</gene>
<dbReference type="InterPro" id="IPR017853">
    <property type="entry name" value="GH"/>
</dbReference>
<proteinExistence type="inferred from homology"/>
<evidence type="ECO:0000313" key="9">
    <source>
        <dbReference type="EMBL" id="NJB97558.1"/>
    </source>
</evidence>
<name>A0A7X5XYZ1_9SPHN</name>
<comment type="caution">
    <text evidence="9">The sequence shown here is derived from an EMBL/GenBank/DDBJ whole genome shotgun (WGS) entry which is preliminary data.</text>
</comment>
<dbReference type="AlphaFoldDB" id="A0A7X5XYZ1"/>
<evidence type="ECO:0000256" key="4">
    <source>
        <dbReference type="ARBA" id="ARBA00023295"/>
    </source>
</evidence>
<keyword evidence="7" id="KW-0732">Signal</keyword>
<reference evidence="9 10" key="1">
    <citation type="submission" date="2020-03" db="EMBL/GenBank/DDBJ databases">
        <title>Genomic Encyclopedia of Type Strains, Phase IV (KMG-IV): sequencing the most valuable type-strain genomes for metagenomic binning, comparative biology and taxonomic classification.</title>
        <authorList>
            <person name="Goeker M."/>
        </authorList>
    </citation>
    <scope>NUCLEOTIDE SEQUENCE [LARGE SCALE GENOMIC DNA]</scope>
    <source>
        <strain evidence="9 10">DSM 7225</strain>
    </source>
</reference>
<dbReference type="PRINTS" id="PR00133">
    <property type="entry name" value="GLHYDRLASE3"/>
</dbReference>
<feature type="signal peptide" evidence="7">
    <location>
        <begin position="1"/>
        <end position="27"/>
    </location>
</feature>
<dbReference type="EMBL" id="JAATJB010000004">
    <property type="protein sequence ID" value="NJB97558.1"/>
    <property type="molecule type" value="Genomic_DNA"/>
</dbReference>
<protein>
    <submittedName>
        <fullName evidence="9">Beta-glucosidase</fullName>
        <ecNumber evidence="9">3.2.1.21</ecNumber>
    </submittedName>
</protein>
<evidence type="ECO:0000256" key="3">
    <source>
        <dbReference type="ARBA" id="ARBA00023277"/>
    </source>
</evidence>
<dbReference type="InterPro" id="IPR002772">
    <property type="entry name" value="Glyco_hydro_3_C"/>
</dbReference>
<evidence type="ECO:0000259" key="8">
    <source>
        <dbReference type="SMART" id="SM01217"/>
    </source>
</evidence>
<sequence>MKRHALKLAAPLLALAATTAFTAPALAQTQASRPWTNAKLSPDARAKAILAQMTEDEKLTLVFGLFGTDFAPKNFKTPAEARPGSAGYVPGIPRLGIPAQWQTDAGVGVATQGGAERKRGRTSLPSGIATAATWDPALAFKGGAMIGAEARASGFNVMLAGGVNLLREPRNGRNFEYGGEDPLLAGTIVGAQIAGIQSNHIISTVKHYAFNDQETDRNKMNAVLDRTAARMSDLLAFNIAIEKSDPGSVMCSYNKVDGLWACEQPWLLTDVLRRDWGWKGFVMSDWGATHSTAAAANAGLEQQSGWPFDEQPYFREPLKAAIAKGDVSKARLDEMAHRILRSMFAHGLFDHPITGAPLDLAPAMLKAHADVTRADAEAGIVLLQNKGDVLPLAASAKRIVVIGGHADKGVLAGGGSSLVYPVGGNAVPGLEPKIWPGPVMYHPSAPLEALRRQLPGATISYLDGTDPAAAAAAAKQADIAVVFATQWAGEAFDVSLNLTDNQDALIDAVAGANAKTVVVLETGGPVLTPWADKTAAILEAWYPGTAGGEAIANVLTGKVNPSGHLPASFPRSVSQLPKPSAPNEGETRYTEGATVGYKWYDAKGDKPQFAFGHGLSYTRFAYSGLKATAPKGQVTVTFTLRNTGSRAGADVAQVYVSGAGWEAPKRLGAFQKVSLAPGASKTVSVTVDPRLLAVFDGAAHQWKIAGGSYKVLLGQSAEDIVATTTVNVPARTLPVGWHP</sequence>
<dbReference type="Gene3D" id="3.20.20.300">
    <property type="entry name" value="Glycoside hydrolase, family 3, N-terminal domain"/>
    <property type="match status" value="1"/>
</dbReference>
<comment type="similarity">
    <text evidence="1 5">Belongs to the glycosyl hydrolase 3 family.</text>
</comment>
<keyword evidence="4 5" id="KW-0326">Glycosidase</keyword>
<evidence type="ECO:0000256" key="1">
    <source>
        <dbReference type="ARBA" id="ARBA00005336"/>
    </source>
</evidence>
<dbReference type="GO" id="GO:0005975">
    <property type="term" value="P:carbohydrate metabolic process"/>
    <property type="evidence" value="ECO:0007669"/>
    <property type="project" value="InterPro"/>
</dbReference>
<organism evidence="9 10">
    <name type="scientific">Sphingomonas trueperi</name>
    <dbReference type="NCBI Taxonomy" id="53317"/>
    <lineage>
        <taxon>Bacteria</taxon>
        <taxon>Pseudomonadati</taxon>
        <taxon>Pseudomonadota</taxon>
        <taxon>Alphaproteobacteria</taxon>
        <taxon>Sphingomonadales</taxon>
        <taxon>Sphingomonadaceae</taxon>
        <taxon>Sphingomonas</taxon>
    </lineage>
</organism>
<dbReference type="RefSeq" id="WP_125974269.1">
    <property type="nucleotide sequence ID" value="NZ_BAAADY010000010.1"/>
</dbReference>
<dbReference type="SUPFAM" id="SSF51445">
    <property type="entry name" value="(Trans)glycosidases"/>
    <property type="match status" value="1"/>
</dbReference>
<evidence type="ECO:0000313" key="10">
    <source>
        <dbReference type="Proteomes" id="UP000531251"/>
    </source>
</evidence>
<keyword evidence="2 5" id="KW-0378">Hydrolase</keyword>
<dbReference type="Gene3D" id="3.40.50.1700">
    <property type="entry name" value="Glycoside hydrolase family 3 C-terminal domain"/>
    <property type="match status" value="1"/>
</dbReference>
<evidence type="ECO:0000256" key="7">
    <source>
        <dbReference type="SAM" id="SignalP"/>
    </source>
</evidence>
<dbReference type="Gene3D" id="2.60.40.10">
    <property type="entry name" value="Immunoglobulins"/>
    <property type="match status" value="1"/>
</dbReference>
<evidence type="ECO:0000256" key="5">
    <source>
        <dbReference type="RuleBase" id="RU361161"/>
    </source>
</evidence>
<dbReference type="PANTHER" id="PTHR42715">
    <property type="entry name" value="BETA-GLUCOSIDASE"/>
    <property type="match status" value="1"/>
</dbReference>
<dbReference type="PROSITE" id="PS00775">
    <property type="entry name" value="GLYCOSYL_HYDROL_F3"/>
    <property type="match status" value="1"/>
</dbReference>
<dbReference type="Pfam" id="PF00933">
    <property type="entry name" value="Glyco_hydro_3"/>
    <property type="match status" value="1"/>
</dbReference>
<dbReference type="Pfam" id="PF14310">
    <property type="entry name" value="Fn3-like"/>
    <property type="match status" value="1"/>
</dbReference>